<feature type="transmembrane region" description="Helical" evidence="4">
    <location>
        <begin position="262"/>
        <end position="285"/>
    </location>
</feature>
<dbReference type="InterPro" id="IPR050327">
    <property type="entry name" value="Proton-linked_MCT"/>
</dbReference>
<evidence type="ECO:0000313" key="7">
    <source>
        <dbReference type="Proteomes" id="UP000289323"/>
    </source>
</evidence>
<feature type="transmembrane region" description="Helical" evidence="4">
    <location>
        <begin position="217"/>
        <end position="241"/>
    </location>
</feature>
<dbReference type="GO" id="GO:0022857">
    <property type="term" value="F:transmembrane transporter activity"/>
    <property type="evidence" value="ECO:0007669"/>
    <property type="project" value="InterPro"/>
</dbReference>
<feature type="transmembrane region" description="Helical" evidence="4">
    <location>
        <begin position="184"/>
        <end position="205"/>
    </location>
</feature>
<dbReference type="InterPro" id="IPR020846">
    <property type="entry name" value="MFS_dom"/>
</dbReference>
<feature type="domain" description="Major facilitator superfamily (MFS) profile" evidence="5">
    <location>
        <begin position="57"/>
        <end position="456"/>
    </location>
</feature>
<comment type="similarity">
    <text evidence="2">Belongs to the major facilitator superfamily. Monocarboxylate porter (TC 2.A.1.13) family.</text>
</comment>
<evidence type="ECO:0000256" key="4">
    <source>
        <dbReference type="SAM" id="Phobius"/>
    </source>
</evidence>
<dbReference type="EMBL" id="OUUZ01000009">
    <property type="protein sequence ID" value="SPQ23062.1"/>
    <property type="molecule type" value="Genomic_DNA"/>
</dbReference>
<feature type="transmembrane region" description="Helical" evidence="4">
    <location>
        <begin position="323"/>
        <end position="346"/>
    </location>
</feature>
<feature type="region of interest" description="Disordered" evidence="3">
    <location>
        <begin position="1"/>
        <end position="51"/>
    </location>
</feature>
<proteinExistence type="inferred from homology"/>
<dbReference type="GO" id="GO:0016020">
    <property type="term" value="C:membrane"/>
    <property type="evidence" value="ECO:0007669"/>
    <property type="project" value="UniProtKB-SubCell"/>
</dbReference>
<comment type="subcellular location">
    <subcellularLocation>
        <location evidence="1">Membrane</location>
        <topology evidence="1">Multi-pass membrane protein</topology>
    </subcellularLocation>
</comment>
<evidence type="ECO:0000256" key="3">
    <source>
        <dbReference type="SAM" id="MobiDB-lite"/>
    </source>
</evidence>
<evidence type="ECO:0000256" key="1">
    <source>
        <dbReference type="ARBA" id="ARBA00004141"/>
    </source>
</evidence>
<feature type="compositionally biased region" description="Basic and acidic residues" evidence="3">
    <location>
        <begin position="20"/>
        <end position="36"/>
    </location>
</feature>
<dbReference type="SUPFAM" id="SSF103473">
    <property type="entry name" value="MFS general substrate transporter"/>
    <property type="match status" value="1"/>
</dbReference>
<feature type="transmembrane region" description="Helical" evidence="4">
    <location>
        <begin position="150"/>
        <end position="172"/>
    </location>
</feature>
<protein>
    <submittedName>
        <fullName evidence="6">Da59e35e-0929-4bb4-a766-8578070a362c</fullName>
    </submittedName>
</protein>
<feature type="transmembrane region" description="Helical" evidence="4">
    <location>
        <begin position="431"/>
        <end position="451"/>
    </location>
</feature>
<feature type="transmembrane region" description="Helical" evidence="4">
    <location>
        <begin position="99"/>
        <end position="121"/>
    </location>
</feature>
<dbReference type="Pfam" id="PF07690">
    <property type="entry name" value="MFS_1"/>
    <property type="match status" value="1"/>
</dbReference>
<keyword evidence="4" id="KW-0812">Transmembrane</keyword>
<feature type="transmembrane region" description="Helical" evidence="4">
    <location>
        <begin position="128"/>
        <end position="144"/>
    </location>
</feature>
<evidence type="ECO:0000256" key="2">
    <source>
        <dbReference type="ARBA" id="ARBA00006727"/>
    </source>
</evidence>
<feature type="transmembrane region" description="Helical" evidence="4">
    <location>
        <begin position="389"/>
        <end position="411"/>
    </location>
</feature>
<dbReference type="AlphaFoldDB" id="A0A446BKN1"/>
<dbReference type="Proteomes" id="UP000289323">
    <property type="component" value="Unassembled WGS sequence"/>
</dbReference>
<dbReference type="Gene3D" id="1.20.1250.20">
    <property type="entry name" value="MFS general substrate transporter like domains"/>
    <property type="match status" value="2"/>
</dbReference>
<gene>
    <name evidence="6" type="ORF">TT172_LOCUS5481</name>
</gene>
<accession>A0A446BKN1</accession>
<dbReference type="PANTHER" id="PTHR11360">
    <property type="entry name" value="MONOCARBOXYLATE TRANSPORTER"/>
    <property type="match status" value="1"/>
</dbReference>
<sequence length="518" mass="54206">MATHPSPESPRDANTATIQHDSDTGTRRSDLEEKPAPARPLAPSAAAPDSPPDGGLVAWLQVVGGFLIYFSTWGLISAFPVFQAYYESGALFEASSSNISWIGSIQCFLLQLTGVLSGPIYDRGYMRALLLAGSILIVLGLMMLSLCTQYWQALLSQALCIGIGAGLLFVPTVSLIPTWFSTRVGLAVGIAASGSSIGGVVYPVVLSRLLAQVGFAWAVRAVGFVALATFAVPLAALRMRAGARAAKPRAAVDWSAFRDGPFMLFTLAVFLVFVGQTVLLFYVSFYPADRGLTGTSLAFYNAAVFNAASTLGRILPNALSDRIGVFNTLAPLSLLLGATLFCLLAVRNAAGVVVIAVVTGFTSGVVIALPPVCFRLLTANKAMIGTRVGQGYAMVSFALLLGGPSAGAILGSAGQRNWTGLWVIHPVSTPASTMLLSTVLTLAAVSLAPALAAPDRPPLGGCTADIPCQPGTYCCSSTDLVDQIWVCNALGRWVKSAQCNPWCCSTTFEPVSSLYCVC</sequence>
<dbReference type="PROSITE" id="PS50850">
    <property type="entry name" value="MFS"/>
    <property type="match status" value="1"/>
</dbReference>
<feature type="compositionally biased region" description="Low complexity" evidence="3">
    <location>
        <begin position="39"/>
        <end position="51"/>
    </location>
</feature>
<feature type="transmembrane region" description="Helical" evidence="4">
    <location>
        <begin position="352"/>
        <end position="377"/>
    </location>
</feature>
<dbReference type="PANTHER" id="PTHR11360:SF234">
    <property type="entry name" value="MFS-TYPE TRANSPORTER DBAD-RELATED"/>
    <property type="match status" value="1"/>
</dbReference>
<reference evidence="6 7" key="1">
    <citation type="submission" date="2018-04" db="EMBL/GenBank/DDBJ databases">
        <authorList>
            <person name="Huttner S."/>
            <person name="Dainat J."/>
        </authorList>
    </citation>
    <scope>NUCLEOTIDE SEQUENCE [LARGE SCALE GENOMIC DNA]</scope>
</reference>
<feature type="transmembrane region" description="Helical" evidence="4">
    <location>
        <begin position="56"/>
        <end position="79"/>
    </location>
</feature>
<dbReference type="InterPro" id="IPR036259">
    <property type="entry name" value="MFS_trans_sf"/>
</dbReference>
<dbReference type="InterPro" id="IPR011701">
    <property type="entry name" value="MFS"/>
</dbReference>
<name>A0A446BKN1_9PEZI</name>
<organism evidence="6 7">
    <name type="scientific">Thermothielavioides terrestris</name>
    <dbReference type="NCBI Taxonomy" id="2587410"/>
    <lineage>
        <taxon>Eukaryota</taxon>
        <taxon>Fungi</taxon>
        <taxon>Dikarya</taxon>
        <taxon>Ascomycota</taxon>
        <taxon>Pezizomycotina</taxon>
        <taxon>Sordariomycetes</taxon>
        <taxon>Sordariomycetidae</taxon>
        <taxon>Sordariales</taxon>
        <taxon>Chaetomiaceae</taxon>
        <taxon>Thermothielavioides</taxon>
    </lineage>
</organism>
<evidence type="ECO:0000259" key="5">
    <source>
        <dbReference type="PROSITE" id="PS50850"/>
    </source>
</evidence>
<evidence type="ECO:0000313" key="6">
    <source>
        <dbReference type="EMBL" id="SPQ23062.1"/>
    </source>
</evidence>
<keyword evidence="4" id="KW-1133">Transmembrane helix</keyword>
<keyword evidence="4" id="KW-0472">Membrane</keyword>